<dbReference type="OrthoDB" id="3365698at2759"/>
<dbReference type="EMBL" id="JAACJO010000026">
    <property type="protein sequence ID" value="KAF5347358.1"/>
    <property type="molecule type" value="Genomic_DNA"/>
</dbReference>
<name>A0A8H5CTJ1_9AGAR</name>
<protein>
    <recommendedName>
        <fullName evidence="3">F-box domain-containing protein</fullName>
    </recommendedName>
</protein>
<dbReference type="Gene3D" id="1.20.1280.50">
    <property type="match status" value="1"/>
</dbReference>
<accession>A0A8H5CTJ1</accession>
<gene>
    <name evidence="1" type="ORF">D9756_009900</name>
</gene>
<dbReference type="Proteomes" id="UP000559027">
    <property type="component" value="Unassembled WGS sequence"/>
</dbReference>
<dbReference type="AlphaFoldDB" id="A0A8H5CTJ1"/>
<evidence type="ECO:0008006" key="3">
    <source>
        <dbReference type="Google" id="ProtNLM"/>
    </source>
</evidence>
<proteinExistence type="predicted"/>
<keyword evidence="2" id="KW-1185">Reference proteome</keyword>
<evidence type="ECO:0000313" key="2">
    <source>
        <dbReference type="Proteomes" id="UP000559027"/>
    </source>
</evidence>
<reference evidence="1 2" key="1">
    <citation type="journal article" date="2020" name="ISME J.">
        <title>Uncovering the hidden diversity of litter-decomposition mechanisms in mushroom-forming fungi.</title>
        <authorList>
            <person name="Floudas D."/>
            <person name="Bentzer J."/>
            <person name="Ahren D."/>
            <person name="Johansson T."/>
            <person name="Persson P."/>
            <person name="Tunlid A."/>
        </authorList>
    </citation>
    <scope>NUCLEOTIDE SEQUENCE [LARGE SCALE GENOMIC DNA]</scope>
    <source>
        <strain evidence="1 2">CBS 146.42</strain>
    </source>
</reference>
<organism evidence="1 2">
    <name type="scientific">Leucocoprinus leucothites</name>
    <dbReference type="NCBI Taxonomy" id="201217"/>
    <lineage>
        <taxon>Eukaryota</taxon>
        <taxon>Fungi</taxon>
        <taxon>Dikarya</taxon>
        <taxon>Basidiomycota</taxon>
        <taxon>Agaricomycotina</taxon>
        <taxon>Agaricomycetes</taxon>
        <taxon>Agaricomycetidae</taxon>
        <taxon>Agaricales</taxon>
        <taxon>Agaricineae</taxon>
        <taxon>Agaricaceae</taxon>
        <taxon>Leucocoprinus</taxon>
    </lineage>
</organism>
<sequence length="590" mass="66748">MPAFRQGLDGPNQEWIDIEDGVRNTEGQLQSKRRPDALDATQCLPLEILQDIFMCCLPVGRFPMMNSAEAPLLPGRVCRHWRNITYSTPTLWSSIHIIIPLDYLCTRMPAYHDMRIQGATEWLSRTGSCPLSILISAVSYSSTSEVCASTADMYLDEVVFPFLSRCCSFHLSATDNSTWTSFFGRCSNFNFPLMKHIRLDIGAAYFYDNKVGKYLIDSPFFMSPELRTLSLPHYGPRTIQLPVQWNQLAVLNLYDNPTGWDPDKALSVLDALFLLSWCPCLTLCSISLSEMGPSYHVGSKEREPTMVSLLSMIGFRVLCDFDPKPFFLHLNIPSLRYFQHHQEAPPSSDALPNGENKALHLSLGPFIQRVVLPIEELQIDVSSLDAGDIVHCLELFPGLKRLSLLGYEKPFIFPQSNPGPMLTISSWILEQFMWKISHLEDNAFRSADHPGGIEERSSCNRPALCLCPMLEMLDIKGASFPDIVMLRFISFRMLESELHIHNGVSRLRWLNIRFCPGRNANSRTLKEVDDLRLRTGAHINLYYGNALDNYPRSDIRYSPYDGIVSSEDCDGPSGDMYLPLFSPVIPSGHI</sequence>
<evidence type="ECO:0000313" key="1">
    <source>
        <dbReference type="EMBL" id="KAF5347358.1"/>
    </source>
</evidence>
<comment type="caution">
    <text evidence="1">The sequence shown here is derived from an EMBL/GenBank/DDBJ whole genome shotgun (WGS) entry which is preliminary data.</text>
</comment>